<dbReference type="InterPro" id="IPR053167">
    <property type="entry name" value="Spore_coat_component"/>
</dbReference>
<keyword evidence="4" id="KW-1185">Reference proteome</keyword>
<protein>
    <submittedName>
        <fullName evidence="3">Uncharacterized secreted protein</fullName>
    </submittedName>
</protein>
<feature type="signal peptide" evidence="1">
    <location>
        <begin position="1"/>
        <end position="22"/>
    </location>
</feature>
<evidence type="ECO:0000313" key="4">
    <source>
        <dbReference type="Proteomes" id="UP000249005"/>
    </source>
</evidence>
<dbReference type="EMBL" id="LS483470">
    <property type="protein sequence ID" value="SQI41888.1"/>
    <property type="molecule type" value="Genomic_DNA"/>
</dbReference>
<name>A0A2X4V155_9GAMM</name>
<feature type="domain" description="Spore coat protein U/FanG" evidence="2">
    <location>
        <begin position="27"/>
        <end position="167"/>
    </location>
</feature>
<dbReference type="OrthoDB" id="129846at2"/>
<dbReference type="Proteomes" id="UP000249005">
    <property type="component" value="Chromosome 1"/>
</dbReference>
<evidence type="ECO:0000259" key="2">
    <source>
        <dbReference type="Pfam" id="PF05229"/>
    </source>
</evidence>
<feature type="chain" id="PRO_5016050804" evidence="1">
    <location>
        <begin position="23"/>
        <end position="170"/>
    </location>
</feature>
<proteinExistence type="predicted"/>
<evidence type="ECO:0000256" key="1">
    <source>
        <dbReference type="SAM" id="SignalP"/>
    </source>
</evidence>
<evidence type="ECO:0000313" key="3">
    <source>
        <dbReference type="EMBL" id="SQI41888.1"/>
    </source>
</evidence>
<dbReference type="Pfam" id="PF05229">
    <property type="entry name" value="SCPU"/>
    <property type="match status" value="1"/>
</dbReference>
<dbReference type="KEGG" id="lri:NCTC12151_02402"/>
<dbReference type="InterPro" id="IPR007893">
    <property type="entry name" value="Spore_coat_U/FanG"/>
</dbReference>
<gene>
    <name evidence="3" type="ORF">NCTC12151_02402</name>
</gene>
<accession>A0A2X4V155</accession>
<dbReference type="RefSeq" id="WP_111740853.1">
    <property type="nucleotide sequence ID" value="NZ_LR698987.1"/>
</dbReference>
<dbReference type="AlphaFoldDB" id="A0A2X4V155"/>
<reference evidence="3 4" key="1">
    <citation type="submission" date="2018-06" db="EMBL/GenBank/DDBJ databases">
        <authorList>
            <consortium name="Pathogen Informatics"/>
            <person name="Doyle S."/>
        </authorList>
    </citation>
    <scope>NUCLEOTIDE SEQUENCE [LARGE SCALE GENOMIC DNA]</scope>
    <source>
        <strain evidence="3 4">NCTC12151</strain>
    </source>
</reference>
<sequence length="170" mass="17588">MKIRSGLVLGLLSALSTLPSFADEVSGTLGVQMTITSGCAINGSGTSGASLGTLDFGTAATLSQAVISEASSSTSGTIHIQCTNQLPYRILVGAGLHDDGTQRRMSNGSEYILYNLYQNAGLSTAWENATEISRTADGTQESLAVYGRVPAQDTPSAAAYTDTVQVTVSW</sequence>
<dbReference type="SMART" id="SM00972">
    <property type="entry name" value="SCPU"/>
    <property type="match status" value="1"/>
</dbReference>
<organism evidence="3 4">
    <name type="scientific">Leminorella richardii</name>
    <dbReference type="NCBI Taxonomy" id="158841"/>
    <lineage>
        <taxon>Bacteria</taxon>
        <taxon>Pseudomonadati</taxon>
        <taxon>Pseudomonadota</taxon>
        <taxon>Gammaproteobacteria</taxon>
        <taxon>Enterobacterales</taxon>
        <taxon>Budviciaceae</taxon>
        <taxon>Leminorella</taxon>
    </lineage>
</organism>
<dbReference type="PANTHER" id="PTHR37089">
    <property type="entry name" value="PROTEIN U-RELATED"/>
    <property type="match status" value="1"/>
</dbReference>
<keyword evidence="1" id="KW-0732">Signal</keyword>